<feature type="transmembrane region" description="Helical" evidence="11">
    <location>
        <begin position="411"/>
        <end position="430"/>
    </location>
</feature>
<evidence type="ECO:0000256" key="7">
    <source>
        <dbReference type="ARBA" id="ARBA00022989"/>
    </source>
</evidence>
<evidence type="ECO:0000256" key="5">
    <source>
        <dbReference type="ARBA" id="ARBA00022692"/>
    </source>
</evidence>
<dbReference type="Gene3D" id="1.20.58.390">
    <property type="entry name" value="Neurotransmitter-gated ion-channel transmembrane domain"/>
    <property type="match status" value="1"/>
</dbReference>
<reference evidence="15" key="1">
    <citation type="submission" date="2024-02" db="UniProtKB">
        <authorList>
            <consortium name="WormBaseParasite"/>
        </authorList>
    </citation>
    <scope>IDENTIFICATION</scope>
</reference>
<evidence type="ECO:0000313" key="14">
    <source>
        <dbReference type="Proteomes" id="UP000887575"/>
    </source>
</evidence>
<feature type="transmembrane region" description="Helical" evidence="11">
    <location>
        <begin position="281"/>
        <end position="300"/>
    </location>
</feature>
<evidence type="ECO:0000256" key="9">
    <source>
        <dbReference type="ARBA" id="ARBA00023136"/>
    </source>
</evidence>
<comment type="similarity">
    <text evidence="11">Belongs to the ligand-gated ion channel (TC 1.A.9) family.</text>
</comment>
<keyword evidence="4" id="KW-1003">Cell membrane</keyword>
<dbReference type="InterPro" id="IPR036734">
    <property type="entry name" value="Neur_chan_lig-bd_sf"/>
</dbReference>
<dbReference type="PROSITE" id="PS00236">
    <property type="entry name" value="NEUROTR_ION_CHANNEL"/>
    <property type="match status" value="1"/>
</dbReference>
<dbReference type="PRINTS" id="PR00253">
    <property type="entry name" value="GABAARECEPTR"/>
</dbReference>
<dbReference type="AlphaFoldDB" id="A0AAF3FFC1"/>
<dbReference type="GO" id="GO:0005886">
    <property type="term" value="C:plasma membrane"/>
    <property type="evidence" value="ECO:0007669"/>
    <property type="project" value="UniProtKB-SubCell"/>
</dbReference>
<keyword evidence="8 11" id="KW-0406">Ion transport</keyword>
<feature type="domain" description="Neurotransmitter-gated ion-channel ligand-binding" evidence="12">
    <location>
        <begin position="31"/>
        <end position="249"/>
    </location>
</feature>
<dbReference type="Proteomes" id="UP000887575">
    <property type="component" value="Unassembled WGS sequence"/>
</dbReference>
<dbReference type="GO" id="GO:0004888">
    <property type="term" value="F:transmembrane signaling receptor activity"/>
    <property type="evidence" value="ECO:0007669"/>
    <property type="project" value="InterPro"/>
</dbReference>
<protein>
    <submittedName>
        <fullName evidence="15">Glutamate-gated chloride channel</fullName>
    </submittedName>
</protein>
<evidence type="ECO:0000313" key="15">
    <source>
        <dbReference type="WBParaSite" id="MBELARI_LOCUS5736"/>
    </source>
</evidence>
<dbReference type="SUPFAM" id="SSF63712">
    <property type="entry name" value="Nicotinic receptor ligand binding domain-like"/>
    <property type="match status" value="1"/>
</dbReference>
<dbReference type="GO" id="GO:0005230">
    <property type="term" value="F:extracellular ligand-gated monoatomic ion channel activity"/>
    <property type="evidence" value="ECO:0007669"/>
    <property type="project" value="InterPro"/>
</dbReference>
<proteinExistence type="inferred from homology"/>
<evidence type="ECO:0000256" key="4">
    <source>
        <dbReference type="ARBA" id="ARBA00022475"/>
    </source>
</evidence>
<dbReference type="FunFam" id="2.70.170.10:FF:000038">
    <property type="entry name" value="Glutamate-gated chloride channel alpha"/>
    <property type="match status" value="1"/>
</dbReference>
<sequence>MLNLSLISILIGLVLSNKDESISPVRIADFIMQNLINTTYDYRVRPYVVDLNEERKPVEVTVNVYLRSISNIDFVNMQYSLQITFRESWIDPRLSYEYMKSSEREELPDYIVLSRLSNTEMIWMPDTFFVNEKQAHRHVIDAPNMLIRVHRDGRVLFSERISLVLSCPMYLEKYPMDIQTCLMDFASYAYTTDDLVYHWKTENPIQFHVALKSSLPSFSLENVETASCSSKTNTGEYSCLRTIFKLERQFSYYLLQVYIPSTLLVIVSWVSFWLDRGAVPARVTLGVTTLLSMTTQAGAINQKLPPVSYIKAIDIWTAVCLSFIFGAVLEYAYVSYLGSILQIKKVSKQKGCEKHSSTYPPDITQNALTPESEALIVEKSKRKPIWGLQKIWYEMQYEADSAKMIDIWSRFLFPSAFTIFNVFYWVWYALI</sequence>
<keyword evidence="3 11" id="KW-0813">Transport</keyword>
<evidence type="ECO:0000256" key="8">
    <source>
        <dbReference type="ARBA" id="ARBA00023065"/>
    </source>
</evidence>
<feature type="chain" id="PRO_5041780733" evidence="11">
    <location>
        <begin position="17"/>
        <end position="431"/>
    </location>
</feature>
<dbReference type="InterPro" id="IPR006029">
    <property type="entry name" value="Neurotrans-gated_channel_TM"/>
</dbReference>
<dbReference type="Pfam" id="PF02932">
    <property type="entry name" value="Neur_chan_memb"/>
    <property type="match status" value="1"/>
</dbReference>
<dbReference type="InterPro" id="IPR006028">
    <property type="entry name" value="GABAA/Glycine_rcpt"/>
</dbReference>
<evidence type="ECO:0000256" key="2">
    <source>
        <dbReference type="ARBA" id="ARBA00004236"/>
    </source>
</evidence>
<keyword evidence="5 11" id="KW-0812">Transmembrane</keyword>
<keyword evidence="10 11" id="KW-0407">Ion channel</keyword>
<dbReference type="InterPro" id="IPR036719">
    <property type="entry name" value="Neuro-gated_channel_TM_sf"/>
</dbReference>
<comment type="subcellular location">
    <subcellularLocation>
        <location evidence="2">Cell membrane</location>
    </subcellularLocation>
    <subcellularLocation>
        <location evidence="1">Membrane</location>
        <topology evidence="1">Multi-pass membrane protein</topology>
    </subcellularLocation>
</comment>
<organism evidence="14 15">
    <name type="scientific">Mesorhabditis belari</name>
    <dbReference type="NCBI Taxonomy" id="2138241"/>
    <lineage>
        <taxon>Eukaryota</taxon>
        <taxon>Metazoa</taxon>
        <taxon>Ecdysozoa</taxon>
        <taxon>Nematoda</taxon>
        <taxon>Chromadorea</taxon>
        <taxon>Rhabditida</taxon>
        <taxon>Rhabditina</taxon>
        <taxon>Rhabditomorpha</taxon>
        <taxon>Rhabditoidea</taxon>
        <taxon>Rhabditidae</taxon>
        <taxon>Mesorhabditinae</taxon>
        <taxon>Mesorhabditis</taxon>
    </lineage>
</organism>
<feature type="transmembrane region" description="Helical" evidence="11">
    <location>
        <begin position="250"/>
        <end position="274"/>
    </location>
</feature>
<evidence type="ECO:0000256" key="1">
    <source>
        <dbReference type="ARBA" id="ARBA00004141"/>
    </source>
</evidence>
<dbReference type="InterPro" id="IPR006202">
    <property type="entry name" value="Neur_chan_lig-bd"/>
</dbReference>
<name>A0AAF3FFC1_9BILA</name>
<feature type="transmembrane region" description="Helical" evidence="11">
    <location>
        <begin position="315"/>
        <end position="338"/>
    </location>
</feature>
<dbReference type="Gene3D" id="2.70.170.10">
    <property type="entry name" value="Neurotransmitter-gated ion-channel ligand-binding domain"/>
    <property type="match status" value="1"/>
</dbReference>
<dbReference type="NCBIfam" id="TIGR00860">
    <property type="entry name" value="LIC"/>
    <property type="match status" value="1"/>
</dbReference>
<dbReference type="InterPro" id="IPR038050">
    <property type="entry name" value="Neuro_actylchol_rec"/>
</dbReference>
<evidence type="ECO:0000259" key="13">
    <source>
        <dbReference type="Pfam" id="PF02932"/>
    </source>
</evidence>
<dbReference type="CDD" id="cd18993">
    <property type="entry name" value="LGIC_ECD_GluCl"/>
    <property type="match status" value="1"/>
</dbReference>
<evidence type="ECO:0000259" key="12">
    <source>
        <dbReference type="Pfam" id="PF02931"/>
    </source>
</evidence>
<dbReference type="FunFam" id="1.20.58.390:FF:000084">
    <property type="entry name" value="Glutamate-gated chloride channel subunit beta"/>
    <property type="match status" value="1"/>
</dbReference>
<dbReference type="Pfam" id="PF02931">
    <property type="entry name" value="Neur_chan_LBD"/>
    <property type="match status" value="1"/>
</dbReference>
<keyword evidence="7 11" id="KW-1133">Transmembrane helix</keyword>
<dbReference type="InterPro" id="IPR006201">
    <property type="entry name" value="Neur_channel"/>
</dbReference>
<feature type="domain" description="Neurotransmitter-gated ion-channel transmembrane" evidence="13">
    <location>
        <begin position="257"/>
        <end position="338"/>
    </location>
</feature>
<keyword evidence="9 11" id="KW-0472">Membrane</keyword>
<dbReference type="PRINTS" id="PR00252">
    <property type="entry name" value="NRIONCHANNEL"/>
</dbReference>
<dbReference type="SUPFAM" id="SSF90112">
    <property type="entry name" value="Neurotransmitter-gated ion-channel transmembrane pore"/>
    <property type="match status" value="1"/>
</dbReference>
<accession>A0AAF3FFC1</accession>
<evidence type="ECO:0000256" key="6">
    <source>
        <dbReference type="ARBA" id="ARBA00022729"/>
    </source>
</evidence>
<dbReference type="PANTHER" id="PTHR18945">
    <property type="entry name" value="NEUROTRANSMITTER GATED ION CHANNEL"/>
    <property type="match status" value="1"/>
</dbReference>
<dbReference type="InterPro" id="IPR018000">
    <property type="entry name" value="Neurotransmitter_ion_chnl_CS"/>
</dbReference>
<dbReference type="WBParaSite" id="MBELARI_LOCUS5736">
    <property type="protein sequence ID" value="MBELARI_LOCUS5736"/>
    <property type="gene ID" value="MBELARI_LOCUS5736"/>
</dbReference>
<keyword evidence="14" id="KW-1185">Reference proteome</keyword>
<evidence type="ECO:0000256" key="3">
    <source>
        <dbReference type="ARBA" id="ARBA00022448"/>
    </source>
</evidence>
<keyword evidence="6 11" id="KW-0732">Signal</keyword>
<evidence type="ECO:0000256" key="11">
    <source>
        <dbReference type="RuleBase" id="RU000687"/>
    </source>
</evidence>
<evidence type="ECO:0000256" key="10">
    <source>
        <dbReference type="ARBA" id="ARBA00023303"/>
    </source>
</evidence>
<feature type="signal peptide" evidence="11">
    <location>
        <begin position="1"/>
        <end position="16"/>
    </location>
</feature>
<dbReference type="CDD" id="cd19049">
    <property type="entry name" value="LGIC_TM_anion"/>
    <property type="match status" value="1"/>
</dbReference>